<keyword evidence="3" id="KW-0812">Transmembrane</keyword>
<dbReference type="Gene3D" id="3.90.550.10">
    <property type="entry name" value="Spore Coat Polysaccharide Biosynthesis Protein SpsA, Chain A"/>
    <property type="match status" value="1"/>
</dbReference>
<accession>A0ABN8QY50</accession>
<evidence type="ECO:0000313" key="5">
    <source>
        <dbReference type="Proteomes" id="UP001159427"/>
    </source>
</evidence>
<feature type="transmembrane region" description="Helical" evidence="3">
    <location>
        <begin position="16"/>
        <end position="34"/>
    </location>
</feature>
<dbReference type="EMBL" id="CALNXI010001554">
    <property type="protein sequence ID" value="CAH3171962.1"/>
    <property type="molecule type" value="Genomic_DNA"/>
</dbReference>
<dbReference type="InterPro" id="IPR029044">
    <property type="entry name" value="Nucleotide-diphossugar_trans"/>
</dbReference>
<dbReference type="InterPro" id="IPR050587">
    <property type="entry name" value="GNT1/Glycosyltrans_8"/>
</dbReference>
<evidence type="ECO:0000256" key="2">
    <source>
        <dbReference type="ARBA" id="ARBA00038934"/>
    </source>
</evidence>
<dbReference type="Pfam" id="PF01501">
    <property type="entry name" value="Glyco_transf_8"/>
    <property type="match status" value="1"/>
</dbReference>
<comment type="caution">
    <text evidence="4">The sequence shown here is derived from an EMBL/GenBank/DDBJ whole genome shotgun (WGS) entry which is preliminary data.</text>
</comment>
<evidence type="ECO:0000313" key="4">
    <source>
        <dbReference type="EMBL" id="CAH3171962.1"/>
    </source>
</evidence>
<reference evidence="4 5" key="1">
    <citation type="submission" date="2022-05" db="EMBL/GenBank/DDBJ databases">
        <authorList>
            <consortium name="Genoscope - CEA"/>
            <person name="William W."/>
        </authorList>
    </citation>
    <scope>NUCLEOTIDE SEQUENCE [LARGE SCALE GENOMIC DNA]</scope>
</reference>
<keyword evidence="3" id="KW-1133">Transmembrane helix</keyword>
<sequence>MSNKTESIDQKSQKRICVSICIPIVVFAFCFVVWRPILVPYSYKFVNIVSFHIINDKQKSLDNELLLARKEWKFYQLERRFRQRWCKETNVRSRKNVAWLTVMVNNDFVVPALVLGNSIRTFSCHTNMIALISKDVSENTRKALQSVGWKTRLVEEMHCDRMDAKVDRNSGLFGRPLGHRIKGTHTRFHAWNYTDFSKMIYVDADYMLISNIDELFEIPEHFAAAPCSRPGVLDPCFNAGLLVFKRDLKTYQEIMKQWRETTEKDTCPTDQELLNEFYADSGWKELPYAYNIRRIIFRPMMSFHYACCRPPKPWTSECRPSRKEASKFDGPIITVDDMTLLFWKNFYELIQQYNLENWW</sequence>
<comment type="similarity">
    <text evidence="1">Belongs to the glycosyltransferase 8 family. Glycogenin subfamily.</text>
</comment>
<dbReference type="InterPro" id="IPR002495">
    <property type="entry name" value="Glyco_trans_8"/>
</dbReference>
<keyword evidence="3" id="KW-0472">Membrane</keyword>
<dbReference type="Proteomes" id="UP001159427">
    <property type="component" value="Unassembled WGS sequence"/>
</dbReference>
<organism evidence="4 5">
    <name type="scientific">Porites evermanni</name>
    <dbReference type="NCBI Taxonomy" id="104178"/>
    <lineage>
        <taxon>Eukaryota</taxon>
        <taxon>Metazoa</taxon>
        <taxon>Cnidaria</taxon>
        <taxon>Anthozoa</taxon>
        <taxon>Hexacorallia</taxon>
        <taxon>Scleractinia</taxon>
        <taxon>Fungiina</taxon>
        <taxon>Poritidae</taxon>
        <taxon>Porites</taxon>
    </lineage>
</organism>
<protein>
    <recommendedName>
        <fullName evidence="2">glycogenin glucosyltransferase</fullName>
        <ecNumber evidence="2">2.4.1.186</ecNumber>
    </recommendedName>
</protein>
<name>A0ABN8QY50_9CNID</name>
<dbReference type="SUPFAM" id="SSF53448">
    <property type="entry name" value="Nucleotide-diphospho-sugar transferases"/>
    <property type="match status" value="1"/>
</dbReference>
<gene>
    <name evidence="4" type="ORF">PEVE_00008157</name>
</gene>
<evidence type="ECO:0000256" key="1">
    <source>
        <dbReference type="ARBA" id="ARBA00038162"/>
    </source>
</evidence>
<evidence type="ECO:0000256" key="3">
    <source>
        <dbReference type="SAM" id="Phobius"/>
    </source>
</evidence>
<dbReference type="EC" id="2.4.1.186" evidence="2"/>
<proteinExistence type="inferred from homology"/>
<feature type="non-terminal residue" evidence="4">
    <location>
        <position position="359"/>
    </location>
</feature>
<keyword evidence="5" id="KW-1185">Reference proteome</keyword>
<dbReference type="CDD" id="cd02537">
    <property type="entry name" value="GT8_Glycogenin"/>
    <property type="match status" value="1"/>
</dbReference>
<dbReference type="PANTHER" id="PTHR11183">
    <property type="entry name" value="GLYCOGENIN SUBFAMILY MEMBER"/>
    <property type="match status" value="1"/>
</dbReference>